<dbReference type="Proteomes" id="UP001168821">
    <property type="component" value="Unassembled WGS sequence"/>
</dbReference>
<feature type="repeat" description="ANK" evidence="3">
    <location>
        <begin position="90"/>
        <end position="122"/>
    </location>
</feature>
<evidence type="ECO:0000256" key="2">
    <source>
        <dbReference type="ARBA" id="ARBA00023043"/>
    </source>
</evidence>
<dbReference type="SMART" id="SM00248">
    <property type="entry name" value="ANK"/>
    <property type="match status" value="4"/>
</dbReference>
<reference evidence="4" key="1">
    <citation type="journal article" date="2023" name="G3 (Bethesda)">
        <title>Whole genome assemblies of Zophobas morio and Tenebrio molitor.</title>
        <authorList>
            <person name="Kaur S."/>
            <person name="Stinson S.A."/>
            <person name="diCenzo G.C."/>
        </authorList>
    </citation>
    <scope>NUCLEOTIDE SEQUENCE</scope>
    <source>
        <strain evidence="4">QUZm001</strain>
    </source>
</reference>
<evidence type="ECO:0000256" key="3">
    <source>
        <dbReference type="PROSITE-ProRule" id="PRU00023"/>
    </source>
</evidence>
<keyword evidence="2 3" id="KW-0040">ANK repeat</keyword>
<keyword evidence="5" id="KW-1185">Reference proteome</keyword>
<accession>A0AA38M6K7</accession>
<organism evidence="4 5">
    <name type="scientific">Zophobas morio</name>
    <dbReference type="NCBI Taxonomy" id="2755281"/>
    <lineage>
        <taxon>Eukaryota</taxon>
        <taxon>Metazoa</taxon>
        <taxon>Ecdysozoa</taxon>
        <taxon>Arthropoda</taxon>
        <taxon>Hexapoda</taxon>
        <taxon>Insecta</taxon>
        <taxon>Pterygota</taxon>
        <taxon>Neoptera</taxon>
        <taxon>Endopterygota</taxon>
        <taxon>Coleoptera</taxon>
        <taxon>Polyphaga</taxon>
        <taxon>Cucujiformia</taxon>
        <taxon>Tenebrionidae</taxon>
        <taxon>Zophobas</taxon>
    </lineage>
</organism>
<dbReference type="PROSITE" id="PS50088">
    <property type="entry name" value="ANK_REPEAT"/>
    <property type="match status" value="1"/>
</dbReference>
<dbReference type="InterPro" id="IPR002110">
    <property type="entry name" value="Ankyrin_rpt"/>
</dbReference>
<evidence type="ECO:0000256" key="1">
    <source>
        <dbReference type="ARBA" id="ARBA00022737"/>
    </source>
</evidence>
<proteinExistence type="predicted"/>
<dbReference type="EMBL" id="JALNTZ010000007">
    <property type="protein sequence ID" value="KAJ3644918.1"/>
    <property type="molecule type" value="Genomic_DNA"/>
</dbReference>
<gene>
    <name evidence="4" type="ORF">Zmor_022616</name>
</gene>
<dbReference type="AlphaFoldDB" id="A0AA38M6K7"/>
<evidence type="ECO:0000313" key="5">
    <source>
        <dbReference type="Proteomes" id="UP001168821"/>
    </source>
</evidence>
<dbReference type="InterPro" id="IPR036770">
    <property type="entry name" value="Ankyrin_rpt-contain_sf"/>
</dbReference>
<comment type="caution">
    <text evidence="4">The sequence shown here is derived from an EMBL/GenBank/DDBJ whole genome shotgun (WGS) entry which is preliminary data.</text>
</comment>
<evidence type="ECO:0000313" key="4">
    <source>
        <dbReference type="EMBL" id="KAJ3644918.1"/>
    </source>
</evidence>
<protein>
    <submittedName>
        <fullName evidence="4">Uncharacterized protein</fullName>
    </submittedName>
</protein>
<dbReference type="Pfam" id="PF00023">
    <property type="entry name" value="Ank"/>
    <property type="match status" value="1"/>
</dbReference>
<dbReference type="SUPFAM" id="SSF48403">
    <property type="entry name" value="Ankyrin repeat"/>
    <property type="match status" value="1"/>
</dbReference>
<sequence length="521" mass="59852">MDGDDDIGGLWCYYPISTSFKSLKSQLASAVDNNKPAKLRRTLAESGGIRLRDAAGRTLIHYAVQRQRLGILDVLLNTEGAPIDVEDWNLQETPLSLALRTRAEPLAIKLIEEGADVNVVDIRRRSPLLHAVSNRCLQACRLLLNKGVDMNLGSDTGQTPLLVACKKNWVEGVCMLLYYGVDATSIVLAANAQLTRIPLEIQDILSDYIFDDYKIPVHLNVLMEAMTSQTAFSDTLLQKVSQILYKKEEFDHLVCKIPRLKSHYLQLFIEQFECALIDLILHDDPLLVFGEFLKRDTNSPEENATAIENLSLLVRSHLCSCMVKSINNDSRNPGYKYTVGDFFKQLPKLSETQIKILMDVVSQLLKQGLRINYYDLGVVYVKYGYCPLFKQMSLLNVGNSYMRKKRKQLLPQLICDVKMTMEEFLVNNDQYDSNYLHLVLDHFSHPQLKEIFLNVSDKFERKVKRLPQVPLLIELARNATRKHLVDFYKIRNFRQLAWVVRMLNMPEKCRKILTFEEKLYP</sequence>
<dbReference type="Gene3D" id="1.25.40.20">
    <property type="entry name" value="Ankyrin repeat-containing domain"/>
    <property type="match status" value="1"/>
</dbReference>
<dbReference type="PANTHER" id="PTHR24171:SF9">
    <property type="entry name" value="ANKYRIN REPEAT DOMAIN-CONTAINING PROTEIN 39"/>
    <property type="match status" value="1"/>
</dbReference>
<dbReference type="PANTHER" id="PTHR24171">
    <property type="entry name" value="ANKYRIN REPEAT DOMAIN-CONTAINING PROTEIN 39-RELATED"/>
    <property type="match status" value="1"/>
</dbReference>
<dbReference type="Pfam" id="PF12796">
    <property type="entry name" value="Ank_2"/>
    <property type="match status" value="1"/>
</dbReference>
<name>A0AA38M6K7_9CUCU</name>
<keyword evidence="1" id="KW-0677">Repeat</keyword>